<evidence type="ECO:0000256" key="1">
    <source>
        <dbReference type="ARBA" id="ARBA00022801"/>
    </source>
</evidence>
<feature type="domain" description="AB hydrolase-1" evidence="2">
    <location>
        <begin position="24"/>
        <end position="151"/>
    </location>
</feature>
<evidence type="ECO:0000313" key="4">
    <source>
        <dbReference type="Proteomes" id="UP000325182"/>
    </source>
</evidence>
<keyword evidence="1 3" id="KW-0378">Hydrolase</keyword>
<evidence type="ECO:0000313" key="3">
    <source>
        <dbReference type="EMBL" id="TYR98610.1"/>
    </source>
</evidence>
<dbReference type="Proteomes" id="UP000325182">
    <property type="component" value="Unassembled WGS sequence"/>
</dbReference>
<dbReference type="InterPro" id="IPR000639">
    <property type="entry name" value="Epox_hydrolase-like"/>
</dbReference>
<dbReference type="PRINTS" id="PR00412">
    <property type="entry name" value="EPOXHYDRLASE"/>
</dbReference>
<proteinExistence type="predicted"/>
<dbReference type="GO" id="GO:0016787">
    <property type="term" value="F:hydrolase activity"/>
    <property type="evidence" value="ECO:0007669"/>
    <property type="project" value="UniProtKB-KW"/>
</dbReference>
<name>A0A5D4MCC4_9BACI</name>
<comment type="caution">
    <text evidence="3">The sequence shown here is derived from an EMBL/GenBank/DDBJ whole genome shotgun (WGS) entry which is preliminary data.</text>
</comment>
<dbReference type="InterPro" id="IPR029058">
    <property type="entry name" value="AB_hydrolase_fold"/>
</dbReference>
<dbReference type="AlphaFoldDB" id="A0A5D4MCC4"/>
<dbReference type="InterPro" id="IPR000073">
    <property type="entry name" value="AB_hydrolase_1"/>
</dbReference>
<evidence type="ECO:0000259" key="2">
    <source>
        <dbReference type="Pfam" id="PF00561"/>
    </source>
</evidence>
<dbReference type="EMBL" id="VTEG01000010">
    <property type="protein sequence ID" value="TYR98610.1"/>
    <property type="molecule type" value="Genomic_DNA"/>
</dbReference>
<protein>
    <submittedName>
        <fullName evidence="3">Alpha/beta hydrolase</fullName>
    </submittedName>
</protein>
<dbReference type="PANTHER" id="PTHR43798:SF31">
    <property type="entry name" value="AB HYDROLASE SUPERFAMILY PROTEIN YCLE"/>
    <property type="match status" value="1"/>
</dbReference>
<dbReference type="GO" id="GO:0016020">
    <property type="term" value="C:membrane"/>
    <property type="evidence" value="ECO:0007669"/>
    <property type="project" value="TreeGrafter"/>
</dbReference>
<dbReference type="InterPro" id="IPR050266">
    <property type="entry name" value="AB_hydrolase_sf"/>
</dbReference>
<gene>
    <name evidence="3" type="ORF">FZC84_14355</name>
</gene>
<dbReference type="Pfam" id="PF00561">
    <property type="entry name" value="Abhydrolase_1"/>
    <property type="match status" value="1"/>
</dbReference>
<organism evidence="3 4">
    <name type="scientific">Rossellomorea vietnamensis</name>
    <dbReference type="NCBI Taxonomy" id="218284"/>
    <lineage>
        <taxon>Bacteria</taxon>
        <taxon>Bacillati</taxon>
        <taxon>Bacillota</taxon>
        <taxon>Bacilli</taxon>
        <taxon>Bacillales</taxon>
        <taxon>Bacillaceae</taxon>
        <taxon>Rossellomorea</taxon>
    </lineage>
</organism>
<reference evidence="3 4" key="1">
    <citation type="submission" date="2019-08" db="EMBL/GenBank/DDBJ databases">
        <title>Bacillus genomes from the desert of Cuatro Cienegas, Coahuila.</title>
        <authorList>
            <person name="Olmedo-Alvarez G."/>
        </authorList>
    </citation>
    <scope>NUCLEOTIDE SEQUENCE [LARGE SCALE GENOMIC DNA]</scope>
    <source>
        <strain evidence="3 4">CH128b_4D</strain>
    </source>
</reference>
<dbReference type="PANTHER" id="PTHR43798">
    <property type="entry name" value="MONOACYLGLYCEROL LIPASE"/>
    <property type="match status" value="1"/>
</dbReference>
<sequence>MKRYFIENGTMPIHITEWGSENEPVIFCLHGLGSTSLSFIDAVEELKDGYRIISVDAPGHGKTPPFADREDYEMPRMAEWINDIIDLLNIEQFYFLSHSWGSFVHLFYLKKYGHRVKGSILLDGGYQSKRHSGKSAQEEMDYYREDFEQTWATWEEFRELVKSETQTWTPLKEKAAEDLAIVKDGRYYWHARGTTGANIIRAMHKDDVVDIFDSMAPGILLLRATLPETMEEARKLKAERFQDKTGAEVISVSGASHLLHWDKPEVVIEEVKKRWQKEK</sequence>
<dbReference type="SUPFAM" id="SSF53474">
    <property type="entry name" value="alpha/beta-Hydrolases"/>
    <property type="match status" value="1"/>
</dbReference>
<accession>A0A5D4MCC4</accession>
<dbReference type="Gene3D" id="3.40.50.1820">
    <property type="entry name" value="alpha/beta hydrolase"/>
    <property type="match status" value="1"/>
</dbReference>
<dbReference type="RefSeq" id="WP_148954371.1">
    <property type="nucleotide sequence ID" value="NZ_VTEG01000010.1"/>
</dbReference>